<feature type="domain" description="N-acetyltransferase" evidence="1">
    <location>
        <begin position="2"/>
        <end position="162"/>
    </location>
</feature>
<keyword evidence="2" id="KW-0012">Acyltransferase</keyword>
<dbReference type="SUPFAM" id="SSF55729">
    <property type="entry name" value="Acyl-CoA N-acyltransferases (Nat)"/>
    <property type="match status" value="1"/>
</dbReference>
<keyword evidence="3" id="KW-1185">Reference proteome</keyword>
<sequence length="162" mass="17621">MIRVRHATALDAASMAHLLNAIIETGGTTALTRPVTATDLKDWMTVDADRSAWQVALDDTEAVVGFQWVAPHAKLPPQACDVASFVQLGRTGLGIGSALFDATRKAAKDLGYDWINATIRADNEGGLTYYQSRGFRDWAIDEGVKLDSGQVVNKISKRFDLK</sequence>
<evidence type="ECO:0000259" key="1">
    <source>
        <dbReference type="PROSITE" id="PS51186"/>
    </source>
</evidence>
<dbReference type="PROSITE" id="PS51186">
    <property type="entry name" value="GNAT"/>
    <property type="match status" value="1"/>
</dbReference>
<evidence type="ECO:0000313" key="3">
    <source>
        <dbReference type="Proteomes" id="UP000199754"/>
    </source>
</evidence>
<dbReference type="GO" id="GO:0102971">
    <property type="term" value="F:phosphinothricin N-acetyltransferase activity"/>
    <property type="evidence" value="ECO:0007669"/>
    <property type="project" value="UniProtKB-EC"/>
</dbReference>
<dbReference type="Pfam" id="PF00583">
    <property type="entry name" value="Acetyltransf_1"/>
    <property type="match status" value="1"/>
</dbReference>
<organism evidence="2 3">
    <name type="scientific">Pseudosulfitobacter pseudonitzschiae</name>
    <dbReference type="NCBI Taxonomy" id="1402135"/>
    <lineage>
        <taxon>Bacteria</taxon>
        <taxon>Pseudomonadati</taxon>
        <taxon>Pseudomonadota</taxon>
        <taxon>Alphaproteobacteria</taxon>
        <taxon>Rhodobacterales</taxon>
        <taxon>Roseobacteraceae</taxon>
        <taxon>Pseudosulfitobacter</taxon>
    </lineage>
</organism>
<dbReference type="STRING" id="1402135.SAMN05444149_104240"/>
<reference evidence="2 3" key="1">
    <citation type="submission" date="2017-07" db="EMBL/GenBank/DDBJ databases">
        <title>Genome Sequence of Sulfitobacter pseudonitzschiae Strain SMR1 Isolated from a culture of the Diatom Skeletonema marinoi.</title>
        <authorList>
            <person name="Topel M."/>
            <person name="Pinder M.I.M."/>
            <person name="Johansson O.N."/>
            <person name="Kourtchenko O."/>
            <person name="Godhe A."/>
            <person name="Clarke A.K."/>
        </authorList>
    </citation>
    <scope>NUCLEOTIDE SEQUENCE [LARGE SCALE GENOMIC DNA]</scope>
    <source>
        <strain evidence="2 3">SMR1</strain>
    </source>
</reference>
<name>A0A221K543_9RHOB</name>
<keyword evidence="2" id="KW-0808">Transferase</keyword>
<gene>
    <name evidence="2" type="primary">ywnH</name>
    <name evidence="2" type="ORF">SULPSESMR1_03216</name>
</gene>
<proteinExistence type="predicted"/>
<dbReference type="Proteomes" id="UP000199754">
    <property type="component" value="Chromosome"/>
</dbReference>
<dbReference type="KEGG" id="spse:SULPSESMR1_03216"/>
<dbReference type="EC" id="2.3.1.183" evidence="2"/>
<dbReference type="AlphaFoldDB" id="A0A221K543"/>
<dbReference type="InterPro" id="IPR016181">
    <property type="entry name" value="Acyl_CoA_acyltransferase"/>
</dbReference>
<dbReference type="EMBL" id="CP022415">
    <property type="protein sequence ID" value="ASM73993.1"/>
    <property type="molecule type" value="Genomic_DNA"/>
</dbReference>
<evidence type="ECO:0000313" key="2">
    <source>
        <dbReference type="EMBL" id="ASM73993.1"/>
    </source>
</evidence>
<accession>A0A221K543</accession>
<dbReference type="Gene3D" id="3.40.630.30">
    <property type="match status" value="1"/>
</dbReference>
<protein>
    <submittedName>
        <fullName evidence="2">Putative phosphinothricin acetyltransferase YwnH</fullName>
        <ecNumber evidence="2">2.3.1.183</ecNumber>
    </submittedName>
</protein>
<dbReference type="InterPro" id="IPR000182">
    <property type="entry name" value="GNAT_dom"/>
</dbReference>
<dbReference type="RefSeq" id="WP_089421746.1">
    <property type="nucleotide sequence ID" value="NZ_CP022415.1"/>
</dbReference>
<dbReference type="OrthoDB" id="5997585at2"/>